<evidence type="ECO:0000256" key="7">
    <source>
        <dbReference type="ARBA" id="ARBA00022927"/>
    </source>
</evidence>
<accession>Q016Q7</accession>
<keyword evidence="7" id="KW-0653">Protein transport</keyword>
<keyword evidence="12" id="KW-0472">Membrane</keyword>
<keyword evidence="5" id="KW-0934">Plastid</keyword>
<keyword evidence="10" id="KW-0811">Translocation</keyword>
<evidence type="ECO:0000256" key="6">
    <source>
        <dbReference type="ARBA" id="ARBA00022692"/>
    </source>
</evidence>
<feature type="compositionally biased region" description="Low complexity" evidence="14">
    <location>
        <begin position="190"/>
        <end position="200"/>
    </location>
</feature>
<evidence type="ECO:0000256" key="14">
    <source>
        <dbReference type="SAM" id="MobiDB-lite"/>
    </source>
</evidence>
<dbReference type="Pfam" id="PF02416">
    <property type="entry name" value="TatA_B_E"/>
    <property type="match status" value="1"/>
</dbReference>
<dbReference type="OrthoDB" id="2017985at2759"/>
<dbReference type="PANTHER" id="PTHR33162:SF3">
    <property type="entry name" value="SEC-INDEPENDENT PROTEIN TRANSLOCASE PROTEIN TATB, CHLOROPLASTIC"/>
    <property type="match status" value="1"/>
</dbReference>
<dbReference type="EMBL" id="CAID01000006">
    <property type="protein sequence ID" value="CAL53604.1"/>
    <property type="molecule type" value="Genomic_DNA"/>
</dbReference>
<feature type="compositionally biased region" description="Low complexity" evidence="14">
    <location>
        <begin position="163"/>
        <end position="178"/>
    </location>
</feature>
<keyword evidence="4" id="KW-0150">Chloroplast</keyword>
<reference evidence="16" key="1">
    <citation type="journal article" date="2006" name="Proc. Natl. Acad. Sci. U.S.A.">
        <title>Genome analysis of the smallest free-living eukaryote Ostreococcus tauri unveils many unique features.</title>
        <authorList>
            <person name="Derelle E."/>
            <person name="Ferraz C."/>
            <person name="Rombauts S."/>
            <person name="Rouze P."/>
            <person name="Worden A.Z."/>
            <person name="Robbens S."/>
            <person name="Partensky F."/>
            <person name="Degroeve S."/>
            <person name="Echeynie S."/>
            <person name="Cooke R."/>
            <person name="Saeys Y."/>
            <person name="Wuyts J."/>
            <person name="Jabbari K."/>
            <person name="Bowler C."/>
            <person name="Panaud O."/>
            <person name="Piegu B."/>
            <person name="Ball S.G."/>
            <person name="Ral J.-P."/>
            <person name="Bouget F.-Y."/>
            <person name="Piganeau G."/>
            <person name="De Baets B."/>
            <person name="Picard A."/>
            <person name="Delseny M."/>
            <person name="Demaille J."/>
            <person name="Van de Peer Y."/>
            <person name="Moreau H."/>
        </authorList>
    </citation>
    <scope>NUCLEOTIDE SEQUENCE [LARGE SCALE GENOMIC DNA]</scope>
    <source>
        <strain evidence="16">OTTH 0595 / CCAP 157/2 / RCC745</strain>
    </source>
</reference>
<evidence type="ECO:0000256" key="12">
    <source>
        <dbReference type="ARBA" id="ARBA00023136"/>
    </source>
</evidence>
<keyword evidence="16" id="KW-1185">Reference proteome</keyword>
<dbReference type="FunFam" id="1.20.5.3310:FF:000003">
    <property type="entry name" value="Sec-independent protein translocase protein TATB, chloroplastic"/>
    <property type="match status" value="1"/>
</dbReference>
<keyword evidence="11" id="KW-0793">Thylakoid</keyword>
<reference evidence="15 16" key="2">
    <citation type="journal article" date="2014" name="BMC Genomics">
        <title>An improved genome of the model marine alga Ostreococcus tauri unfolds by assessing Illumina de novo assemblies.</title>
        <authorList>
            <person name="Blanc-Mathieu R."/>
            <person name="Verhelst B."/>
            <person name="Derelle E."/>
            <person name="Rombauts S."/>
            <person name="Bouget F.Y."/>
            <person name="Carre I."/>
            <person name="Chateau A."/>
            <person name="Eyre-Walker A."/>
            <person name="Grimsley N."/>
            <person name="Moreau H."/>
            <person name="Piegu B."/>
            <person name="Rivals E."/>
            <person name="Schackwitz W."/>
            <person name="Van de Peer Y."/>
            <person name="Piganeau G."/>
        </authorList>
    </citation>
    <scope>NUCLEOTIDE SEQUENCE [LARGE SCALE GENOMIC DNA]</scope>
    <source>
        <strain evidence="16">OTTH 0595 / CCAP 157/2 / RCC745</strain>
    </source>
</reference>
<evidence type="ECO:0000256" key="10">
    <source>
        <dbReference type="ARBA" id="ARBA00023010"/>
    </source>
</evidence>
<keyword evidence="8" id="KW-0809">Transit peptide</keyword>
<evidence type="ECO:0000256" key="4">
    <source>
        <dbReference type="ARBA" id="ARBA00022528"/>
    </source>
</evidence>
<evidence type="ECO:0000313" key="15">
    <source>
        <dbReference type="EMBL" id="CAL53604.1"/>
    </source>
</evidence>
<dbReference type="GO" id="GO:0009535">
    <property type="term" value="C:chloroplast thylakoid membrane"/>
    <property type="evidence" value="ECO:0007669"/>
    <property type="project" value="UniProtKB-SubCell"/>
</dbReference>
<feature type="compositionally biased region" description="Acidic residues" evidence="14">
    <location>
        <begin position="212"/>
        <end position="234"/>
    </location>
</feature>
<name>Q016Q7_OSTTA</name>
<dbReference type="GO" id="GO:0006886">
    <property type="term" value="P:intracellular protein transport"/>
    <property type="evidence" value="ECO:0007669"/>
    <property type="project" value="UniProtKB-ARBA"/>
</dbReference>
<dbReference type="InterPro" id="IPR003369">
    <property type="entry name" value="TatA/B/E"/>
</dbReference>
<keyword evidence="3" id="KW-0813">Transport</keyword>
<evidence type="ECO:0000313" key="16">
    <source>
        <dbReference type="Proteomes" id="UP000009170"/>
    </source>
</evidence>
<dbReference type="RefSeq" id="XP_003079958.1">
    <property type="nucleotide sequence ID" value="XM_003079910.1"/>
</dbReference>
<keyword evidence="6" id="KW-0812">Transmembrane</keyword>
<dbReference type="OMA" id="CARTRVQ"/>
<dbReference type="GeneID" id="9835584"/>
<protein>
    <submittedName>
        <fullName evidence="15">Sec-independent protein translocase protein TatA/B/E</fullName>
    </submittedName>
</protein>
<evidence type="ECO:0000256" key="3">
    <source>
        <dbReference type="ARBA" id="ARBA00022448"/>
    </source>
</evidence>
<evidence type="ECO:0000256" key="9">
    <source>
        <dbReference type="ARBA" id="ARBA00022989"/>
    </source>
</evidence>
<dbReference type="STRING" id="70448.Q016Q7"/>
<organism evidence="15 16">
    <name type="scientific">Ostreococcus tauri</name>
    <name type="common">Marine green alga</name>
    <dbReference type="NCBI Taxonomy" id="70448"/>
    <lineage>
        <taxon>Eukaryota</taxon>
        <taxon>Viridiplantae</taxon>
        <taxon>Chlorophyta</taxon>
        <taxon>Mamiellophyceae</taxon>
        <taxon>Mamiellales</taxon>
        <taxon>Bathycoccaceae</taxon>
        <taxon>Ostreococcus</taxon>
    </lineage>
</organism>
<sequence>MALAARARVHAPACARTRVQRRAVTQGRTQKCVKSPLGLSVSRRKQRDAVVTQSFFGVGAPEALVIGVVALLVFGPKGLADIAKQLGATIREFQPTIRELQDASREFQDTLRDEIEKPLEEVKQSVVAPPPPRKREAPVGEGLSEGAKREASASVSFSEDANSSDSFKSENGSFSSSEDYIDNDMKARAAAEAWGASAEQEASEDAARAAEEKEEQEVLALEAEADNQLEEGMK</sequence>
<evidence type="ECO:0000256" key="13">
    <source>
        <dbReference type="ARBA" id="ARBA00025340"/>
    </source>
</evidence>
<evidence type="ECO:0000256" key="8">
    <source>
        <dbReference type="ARBA" id="ARBA00022946"/>
    </source>
</evidence>
<proteinExistence type="predicted"/>
<dbReference type="PANTHER" id="PTHR33162">
    <property type="entry name" value="SEC-INDEPENDENT PROTEIN TRANSLOCASE PROTEIN TATA, CHLOROPLASTIC"/>
    <property type="match status" value="1"/>
</dbReference>
<comment type="function">
    <text evidence="13">Part of the twin-arginine translocation (Tat) system that transports large folded proteins containing a characteristic twin-arginine motif in their signal peptide across the thylakoid membrane. Involved in delta pH-dependent protein transport required for chloroplast development, especially thylakoid membrane formation. TATC and TATB mediate precursor recognition, whereas TATA facilitates translocation.</text>
</comment>
<evidence type="ECO:0000256" key="11">
    <source>
        <dbReference type="ARBA" id="ARBA00023078"/>
    </source>
</evidence>
<comment type="caution">
    <text evidence="15">The sequence shown here is derived from an EMBL/GenBank/DDBJ whole genome shotgun (WGS) entry which is preliminary data.</text>
</comment>
<evidence type="ECO:0000256" key="2">
    <source>
        <dbReference type="ARBA" id="ARBA00004334"/>
    </source>
</evidence>
<dbReference type="KEGG" id="ota:OT_ostta06g03190"/>
<evidence type="ECO:0000256" key="5">
    <source>
        <dbReference type="ARBA" id="ARBA00022640"/>
    </source>
</evidence>
<dbReference type="InParanoid" id="Q016Q7"/>
<keyword evidence="9" id="KW-1133">Transmembrane helix</keyword>
<comment type="subcellular location">
    <subcellularLocation>
        <location evidence="1">Membrane</location>
        <topology evidence="1">Single-pass membrane protein</topology>
    </subcellularLocation>
    <subcellularLocation>
        <location evidence="2">Plastid</location>
        <location evidence="2">Chloroplast thylakoid membrane</location>
    </subcellularLocation>
</comment>
<gene>
    <name evidence="15" type="ORF">OT_ostta06g03190</name>
</gene>
<dbReference type="Gene3D" id="1.20.5.3310">
    <property type="match status" value="1"/>
</dbReference>
<dbReference type="AlphaFoldDB" id="Q016Q7"/>
<dbReference type="Proteomes" id="UP000009170">
    <property type="component" value="Unassembled WGS sequence"/>
</dbReference>
<evidence type="ECO:0000256" key="1">
    <source>
        <dbReference type="ARBA" id="ARBA00004167"/>
    </source>
</evidence>
<feature type="region of interest" description="Disordered" evidence="14">
    <location>
        <begin position="118"/>
        <end position="234"/>
    </location>
</feature>